<comment type="cofactor">
    <cofactor evidence="6">
        <name>Zn(2+)</name>
        <dbReference type="ChEBI" id="CHEBI:29105"/>
    </cofactor>
    <text evidence="6">Binds 1 zinc ion per subunit.</text>
</comment>
<sequence>MKQFFCFFIFFYSLSRSQDIYRPTDTANYIYKKDLISKLQEDKKAFVQSARLQPSDKRKIYNNLYNSIFDSLIRDVNNNEIYIYPKLEDYIRSIVSEFSSYGDNAKRLKILISRDETKNAYMTMNGMLIFNQNFLTILENENQLAAVLAHELGHNVLAHSKNKVDKYVQISTDDELISEAKQIKKHKFNKNKEAESLLKSLVYDNQKKNREDEIEADKKSLEIIKQTKYSTSEILRLLKILETSDIEKDSLTTEDFHKILSLESADARLFSGDNLSEYTSIDENFFKWNIDSLKTHPSCEERINIVKNLEGNQNQVFEKNNLIFQELKQAAELENIQNAYLLKNYGRSLYFSMLYLKKHPNDRFAANMLSENLKQLKTARESKNYGKYIIFPNPKEHSKSEQLFYTFFDNISNAYLDKLVIQAKQKNKP</sequence>
<keyword evidence="4 6" id="KW-0862">Zinc</keyword>
<evidence type="ECO:0000259" key="7">
    <source>
        <dbReference type="Pfam" id="PF01435"/>
    </source>
</evidence>
<dbReference type="Pfam" id="PF01435">
    <property type="entry name" value="Peptidase_M48"/>
    <property type="match status" value="1"/>
</dbReference>
<dbReference type="InterPro" id="IPR001915">
    <property type="entry name" value="Peptidase_M48"/>
</dbReference>
<keyword evidence="9" id="KW-1185">Reference proteome</keyword>
<gene>
    <name evidence="8" type="ORF">SAMN05444371_1353</name>
</gene>
<feature type="domain" description="Peptidase M48" evidence="7">
    <location>
        <begin position="88"/>
        <end position="308"/>
    </location>
</feature>
<organism evidence="8 9">
    <name type="scientific">Epilithonimonas mollis</name>
    <dbReference type="NCBI Taxonomy" id="216903"/>
    <lineage>
        <taxon>Bacteria</taxon>
        <taxon>Pseudomonadati</taxon>
        <taxon>Bacteroidota</taxon>
        <taxon>Flavobacteriia</taxon>
        <taxon>Flavobacteriales</taxon>
        <taxon>Weeksellaceae</taxon>
        <taxon>Chryseobacterium group</taxon>
        <taxon>Epilithonimonas</taxon>
    </lineage>
</organism>
<dbReference type="EMBL" id="FRAM01000001">
    <property type="protein sequence ID" value="SHK12041.1"/>
    <property type="molecule type" value="Genomic_DNA"/>
</dbReference>
<comment type="similarity">
    <text evidence="6">Belongs to the peptidase M48 family.</text>
</comment>
<evidence type="ECO:0000256" key="6">
    <source>
        <dbReference type="RuleBase" id="RU003983"/>
    </source>
</evidence>
<accession>A0A1M6PVU3</accession>
<evidence type="ECO:0000256" key="4">
    <source>
        <dbReference type="ARBA" id="ARBA00022833"/>
    </source>
</evidence>
<keyword evidence="3 6" id="KW-0378">Hydrolase</keyword>
<dbReference type="GO" id="GO:0004222">
    <property type="term" value="F:metalloendopeptidase activity"/>
    <property type="evidence" value="ECO:0007669"/>
    <property type="project" value="InterPro"/>
</dbReference>
<dbReference type="GO" id="GO:0046872">
    <property type="term" value="F:metal ion binding"/>
    <property type="evidence" value="ECO:0007669"/>
    <property type="project" value="UniProtKB-KW"/>
</dbReference>
<proteinExistence type="inferred from homology"/>
<dbReference type="STRING" id="216903.SAMN05444371_1353"/>
<keyword evidence="5 6" id="KW-0482">Metalloprotease</keyword>
<keyword evidence="2" id="KW-0479">Metal-binding</keyword>
<reference evidence="9" key="1">
    <citation type="submission" date="2016-11" db="EMBL/GenBank/DDBJ databases">
        <authorList>
            <person name="Varghese N."/>
            <person name="Submissions S."/>
        </authorList>
    </citation>
    <scope>NUCLEOTIDE SEQUENCE [LARGE SCALE GENOMIC DNA]</scope>
    <source>
        <strain evidence="9">DSM 18016</strain>
    </source>
</reference>
<dbReference type="PANTHER" id="PTHR22726:SF1">
    <property type="entry name" value="METALLOENDOPEPTIDASE OMA1, MITOCHONDRIAL"/>
    <property type="match status" value="1"/>
</dbReference>
<keyword evidence="1 6" id="KW-0645">Protease</keyword>
<dbReference type="Proteomes" id="UP000184498">
    <property type="component" value="Unassembled WGS sequence"/>
</dbReference>
<dbReference type="OrthoDB" id="910748at2"/>
<dbReference type="CDD" id="cd07324">
    <property type="entry name" value="M48C_Oma1-like"/>
    <property type="match status" value="1"/>
</dbReference>
<evidence type="ECO:0000256" key="2">
    <source>
        <dbReference type="ARBA" id="ARBA00022723"/>
    </source>
</evidence>
<dbReference type="GO" id="GO:0051603">
    <property type="term" value="P:proteolysis involved in protein catabolic process"/>
    <property type="evidence" value="ECO:0007669"/>
    <property type="project" value="TreeGrafter"/>
</dbReference>
<dbReference type="AlphaFoldDB" id="A0A1M6PVU3"/>
<evidence type="ECO:0000313" key="8">
    <source>
        <dbReference type="EMBL" id="SHK12041.1"/>
    </source>
</evidence>
<evidence type="ECO:0000256" key="3">
    <source>
        <dbReference type="ARBA" id="ARBA00022801"/>
    </source>
</evidence>
<protein>
    <submittedName>
        <fullName evidence="8">Peptidase family M48</fullName>
    </submittedName>
</protein>
<name>A0A1M6PVU3_9FLAO</name>
<evidence type="ECO:0000313" key="9">
    <source>
        <dbReference type="Proteomes" id="UP000184498"/>
    </source>
</evidence>
<dbReference type="InterPro" id="IPR051156">
    <property type="entry name" value="Mito/Outer_Membr_Metalloprot"/>
</dbReference>
<evidence type="ECO:0000256" key="5">
    <source>
        <dbReference type="ARBA" id="ARBA00023049"/>
    </source>
</evidence>
<dbReference type="PANTHER" id="PTHR22726">
    <property type="entry name" value="METALLOENDOPEPTIDASE OMA1"/>
    <property type="match status" value="1"/>
</dbReference>
<dbReference type="Gene3D" id="3.30.2010.10">
    <property type="entry name" value="Metalloproteases ('zincins'), catalytic domain"/>
    <property type="match status" value="1"/>
</dbReference>
<evidence type="ECO:0000256" key="1">
    <source>
        <dbReference type="ARBA" id="ARBA00022670"/>
    </source>
</evidence>
<dbReference type="GO" id="GO:0016020">
    <property type="term" value="C:membrane"/>
    <property type="evidence" value="ECO:0007669"/>
    <property type="project" value="TreeGrafter"/>
</dbReference>